<comment type="subcellular location">
    <subcellularLocation>
        <location evidence="1">Cytoplasmic granule</location>
    </subcellularLocation>
    <subcellularLocation>
        <location evidence="2">Nucleus</location>
        <location evidence="2">Nucleolus</location>
    </subcellularLocation>
</comment>
<gene>
    <name evidence="11" type="ORF">HCN44_004452</name>
</gene>
<dbReference type="GO" id="GO:0003676">
    <property type="term" value="F:nucleic acid binding"/>
    <property type="evidence" value="ECO:0007669"/>
    <property type="project" value="InterPro"/>
</dbReference>
<reference evidence="11 12" key="1">
    <citation type="submission" date="2020-08" db="EMBL/GenBank/DDBJ databases">
        <title>Aphidius gifuensis genome sequencing and assembly.</title>
        <authorList>
            <person name="Du Z."/>
        </authorList>
    </citation>
    <scope>NUCLEOTIDE SEQUENCE [LARGE SCALE GENOMIC DNA]</scope>
    <source>
        <strain evidence="11">YNYX2018</strain>
        <tissue evidence="11">Adults</tissue>
    </source>
</reference>
<dbReference type="GO" id="GO:0006364">
    <property type="term" value="P:rRNA processing"/>
    <property type="evidence" value="ECO:0007669"/>
    <property type="project" value="UniProtKB-KW"/>
</dbReference>
<dbReference type="InterPro" id="IPR036882">
    <property type="entry name" value="Alba-like_dom_sf"/>
</dbReference>
<dbReference type="OrthoDB" id="416729at2759"/>
<evidence type="ECO:0000256" key="10">
    <source>
        <dbReference type="ARBA" id="ARBA00068472"/>
    </source>
</evidence>
<evidence type="ECO:0000256" key="4">
    <source>
        <dbReference type="ARBA" id="ARBA00022490"/>
    </source>
</evidence>
<dbReference type="Gene3D" id="3.30.110.20">
    <property type="entry name" value="Alba-like domain"/>
    <property type="match status" value="1"/>
</dbReference>
<dbReference type="AlphaFoldDB" id="A0A834XWV1"/>
<evidence type="ECO:0000313" key="11">
    <source>
        <dbReference type="EMBL" id="KAF7994980.1"/>
    </source>
</evidence>
<comment type="caution">
    <text evidence="11">The sequence shown here is derived from an EMBL/GenBank/DDBJ whole genome shotgun (WGS) entry which is preliminary data.</text>
</comment>
<evidence type="ECO:0000313" key="12">
    <source>
        <dbReference type="Proteomes" id="UP000639338"/>
    </source>
</evidence>
<dbReference type="PANTHER" id="PTHR15314">
    <property type="entry name" value="RIBONUCLEASE P PROTEIN SUBUNIT P20"/>
    <property type="match status" value="1"/>
</dbReference>
<keyword evidence="6" id="KW-0819">tRNA processing</keyword>
<evidence type="ECO:0000256" key="6">
    <source>
        <dbReference type="ARBA" id="ARBA00022694"/>
    </source>
</evidence>
<organism evidence="11 12">
    <name type="scientific">Aphidius gifuensis</name>
    <name type="common">Parasitoid wasp</name>
    <dbReference type="NCBI Taxonomy" id="684658"/>
    <lineage>
        <taxon>Eukaryota</taxon>
        <taxon>Metazoa</taxon>
        <taxon>Ecdysozoa</taxon>
        <taxon>Arthropoda</taxon>
        <taxon>Hexapoda</taxon>
        <taxon>Insecta</taxon>
        <taxon>Pterygota</taxon>
        <taxon>Neoptera</taxon>
        <taxon>Endopterygota</taxon>
        <taxon>Hymenoptera</taxon>
        <taxon>Apocrita</taxon>
        <taxon>Ichneumonoidea</taxon>
        <taxon>Braconidae</taxon>
        <taxon>Aphidiinae</taxon>
        <taxon>Aphidius</taxon>
    </lineage>
</organism>
<sequence>MADSSDEKTIIEINKIIVDNNDDNSAMKLNCPDHIIRKRLPLSFPKRNKDIYVTKKTNFQAQLNKCEKLLSNGESEIIIHGLGAAINNACNLALTLKKNHNGTLDIDVNTSTVKLIDDLEPTTDDADYELNTRNNSSIHIRVFRTINIGGLKYEQ</sequence>
<evidence type="ECO:0000256" key="7">
    <source>
        <dbReference type="ARBA" id="ARBA00023242"/>
    </source>
</evidence>
<comment type="subunit">
    <text evidence="9">Component of nuclear RNase P and RNase MRP complexes. RNase P consists of a catalytic RNA moiety and 10 different protein chains; POP1, POP4, POP5, POP7, RPP14, RPP21, RPP25, RPP30, RPP38 and RPP40. Within the RNase P complex, POP1, POP7 and RPP25 form the 'finger' subcomplex, POP5, RPP14, RPP40 and homodimeric RPP30 form the 'palm' subcomplex, and RPP21, POP4 and RPP38 form the 'wrist' subcomplex. All subunits of the RNase P complex interact with the catalytic RNA. Several subunits of RNase P are also part of the RNase MRP complex. RNase MRP consists of a catalytic RNA moiety and about 8 protein subunits; POP1, POP7, RPP25, RPP30, RPP38, RPP40 and possibly also POP4 and POP5. Interacts with SMN1. POP7 forms a heterodimer with RPP25 that binds to the P3 stem loop of the catalytic RNA.</text>
</comment>
<comment type="function">
    <text evidence="8">Component of ribonuclease P, a ribonucleoprotein complex that generates mature tRNA molecules by cleaving their 5'-ends. Also a component of the MRP ribonuclease complex, which cleaves pre-rRNA sequences.</text>
</comment>
<protein>
    <recommendedName>
        <fullName evidence="10">Ribonuclease P protein subunit p20</fullName>
    </recommendedName>
</protein>
<dbReference type="EMBL" id="JACMRX010000002">
    <property type="protein sequence ID" value="KAF7994980.1"/>
    <property type="molecule type" value="Genomic_DNA"/>
</dbReference>
<evidence type="ECO:0000256" key="2">
    <source>
        <dbReference type="ARBA" id="ARBA00004604"/>
    </source>
</evidence>
<dbReference type="PANTHER" id="PTHR15314:SF1">
    <property type="entry name" value="RIBONUCLEASE P PROTEIN SUBUNIT P20"/>
    <property type="match status" value="1"/>
</dbReference>
<evidence type="ECO:0000256" key="3">
    <source>
        <dbReference type="ARBA" id="ARBA00008018"/>
    </source>
</evidence>
<evidence type="ECO:0000256" key="9">
    <source>
        <dbReference type="ARBA" id="ARBA00064615"/>
    </source>
</evidence>
<evidence type="ECO:0000256" key="8">
    <source>
        <dbReference type="ARBA" id="ARBA00053284"/>
    </source>
</evidence>
<accession>A0A834XWV1</accession>
<keyword evidence="12" id="KW-1185">Reference proteome</keyword>
<dbReference type="GO" id="GO:0005655">
    <property type="term" value="C:nucleolar ribonuclease P complex"/>
    <property type="evidence" value="ECO:0007669"/>
    <property type="project" value="InterPro"/>
</dbReference>
<dbReference type="InterPro" id="IPR014612">
    <property type="entry name" value="Pop7/Rpp20"/>
</dbReference>
<dbReference type="GO" id="GO:0000172">
    <property type="term" value="C:ribonuclease MRP complex"/>
    <property type="evidence" value="ECO:0007669"/>
    <property type="project" value="InterPro"/>
</dbReference>
<evidence type="ECO:0000256" key="5">
    <source>
        <dbReference type="ARBA" id="ARBA00022552"/>
    </source>
</evidence>
<name>A0A834XWV1_APHGI</name>
<dbReference type="Pfam" id="PF12328">
    <property type="entry name" value="Rpp20"/>
    <property type="match status" value="1"/>
</dbReference>
<keyword evidence="4" id="KW-0963">Cytoplasm</keyword>
<dbReference type="GO" id="GO:0001682">
    <property type="term" value="P:tRNA 5'-leader removal"/>
    <property type="evidence" value="ECO:0007669"/>
    <property type="project" value="InterPro"/>
</dbReference>
<dbReference type="SUPFAM" id="SSF82704">
    <property type="entry name" value="AlbA-like"/>
    <property type="match status" value="1"/>
</dbReference>
<keyword evidence="5" id="KW-0698">rRNA processing</keyword>
<proteinExistence type="inferred from homology"/>
<evidence type="ECO:0000256" key="1">
    <source>
        <dbReference type="ARBA" id="ARBA00004463"/>
    </source>
</evidence>
<comment type="similarity">
    <text evidence="3">Belongs to the histone-like Alba family.</text>
</comment>
<dbReference type="FunFam" id="3.30.110.20:FF:000002">
    <property type="entry name" value="Ribonuclease P protein subunit p20"/>
    <property type="match status" value="1"/>
</dbReference>
<keyword evidence="7" id="KW-0539">Nucleus</keyword>
<dbReference type="Proteomes" id="UP000639338">
    <property type="component" value="Unassembled WGS sequence"/>
</dbReference>